<dbReference type="EMBL" id="FOCL01000001">
    <property type="protein sequence ID" value="SEM57131.1"/>
    <property type="molecule type" value="Genomic_DNA"/>
</dbReference>
<accession>A0A1H7ZFU8</accession>
<name>A0A1H7ZFU8_9SPHI</name>
<dbReference type="Proteomes" id="UP000198942">
    <property type="component" value="Unassembled WGS sequence"/>
</dbReference>
<reference evidence="2" key="1">
    <citation type="submission" date="2016-10" db="EMBL/GenBank/DDBJ databases">
        <authorList>
            <person name="Varghese N."/>
            <person name="Submissions S."/>
        </authorList>
    </citation>
    <scope>NUCLEOTIDE SEQUENCE [LARGE SCALE GENOMIC DNA]</scope>
    <source>
        <strain evidence="2">Gh-48</strain>
    </source>
</reference>
<keyword evidence="2" id="KW-1185">Reference proteome</keyword>
<dbReference type="AlphaFoldDB" id="A0A1H7ZFU8"/>
<evidence type="ECO:0000313" key="1">
    <source>
        <dbReference type="EMBL" id="SEM57131.1"/>
    </source>
</evidence>
<proteinExistence type="predicted"/>
<organism evidence="1 2">
    <name type="scientific">Mucilaginibacter gossypiicola</name>
    <dbReference type="NCBI Taxonomy" id="551995"/>
    <lineage>
        <taxon>Bacteria</taxon>
        <taxon>Pseudomonadati</taxon>
        <taxon>Bacteroidota</taxon>
        <taxon>Sphingobacteriia</taxon>
        <taxon>Sphingobacteriales</taxon>
        <taxon>Sphingobacteriaceae</taxon>
        <taxon>Mucilaginibacter</taxon>
    </lineage>
</organism>
<evidence type="ECO:0000313" key="2">
    <source>
        <dbReference type="Proteomes" id="UP000198942"/>
    </source>
</evidence>
<sequence length="110" mass="12384">MYDIDTVFLILDFGCSISDLEFYWAFGAGEYFAIVRAKFTGVISALQQKRPRYSNPNLYIIIQLISNSNHYSPLFKLSTGFVIAALMDWKLTVINAISKAVKAASTNTHH</sequence>
<gene>
    <name evidence="1" type="ORF">SAMN05192574_10123</name>
</gene>
<protein>
    <submittedName>
        <fullName evidence="1">Uncharacterized protein</fullName>
    </submittedName>
</protein>